<dbReference type="InterPro" id="IPR001296">
    <property type="entry name" value="Glyco_trans_1"/>
</dbReference>
<evidence type="ECO:0000259" key="3">
    <source>
        <dbReference type="Pfam" id="PF13439"/>
    </source>
</evidence>
<protein>
    <recommendedName>
        <fullName evidence="6">Glycosyl transferase family 1</fullName>
    </recommendedName>
</protein>
<dbReference type="SUPFAM" id="SSF53756">
    <property type="entry name" value="UDP-Glycosyltransferase/glycogen phosphorylase"/>
    <property type="match status" value="1"/>
</dbReference>
<dbReference type="EMBL" id="MGEA01000095">
    <property type="protein sequence ID" value="OGL72432.1"/>
    <property type="molecule type" value="Genomic_DNA"/>
</dbReference>
<dbReference type="PANTHER" id="PTHR46401:SF2">
    <property type="entry name" value="GLYCOSYLTRANSFERASE WBBK-RELATED"/>
    <property type="match status" value="1"/>
</dbReference>
<dbReference type="GO" id="GO:0016757">
    <property type="term" value="F:glycosyltransferase activity"/>
    <property type="evidence" value="ECO:0007669"/>
    <property type="project" value="InterPro"/>
</dbReference>
<dbReference type="FunFam" id="3.40.50.2000:FF:000119">
    <property type="entry name" value="Glycosyl transferase group 1"/>
    <property type="match status" value="1"/>
</dbReference>
<sequence length="378" mass="42790">MRIGIDARFYGPAGRGLGRYLSELIAELERQDQTNEYVVFLRHANWNDYRPQNPRFSKALADIPWYGWREQIFLPPLLRRRRLDLVHFPHFNVPLLYRRPFVVTIHDLILLKYPTPRASFLGPIIFWLKYKVYRLVIASALRRARTVITVSQTTKQDLEQTFPFAKQKNIIVTHEASAGNFSAPDSPPATRHSSLATPYFLYVGSAYPHKNLETLLAAFVRFRANHPEYRLVIVGAHDRFMTRLMNEARAHGRDRQVEFRGAVSDSELARLYDEAIAYVFPSLCEGFGLPPLEAMSRGLPVAAARASCLPEILGDAAVYFDPQNPVAIAAALSELAENPDKRSVLATAGRAQAGRYNWSDCARKTLAAYRSSIPSSLS</sequence>
<dbReference type="Pfam" id="PF00534">
    <property type="entry name" value="Glycos_transf_1"/>
    <property type="match status" value="1"/>
</dbReference>
<comment type="caution">
    <text evidence="4">The sequence shown here is derived from an EMBL/GenBank/DDBJ whole genome shotgun (WGS) entry which is preliminary data.</text>
</comment>
<dbReference type="AlphaFoldDB" id="A0A1F7U2I2"/>
<dbReference type="Proteomes" id="UP000177088">
    <property type="component" value="Unassembled WGS sequence"/>
</dbReference>
<feature type="domain" description="Glycosyl transferase family 1" evidence="2">
    <location>
        <begin position="197"/>
        <end position="351"/>
    </location>
</feature>
<evidence type="ECO:0000313" key="5">
    <source>
        <dbReference type="Proteomes" id="UP000177088"/>
    </source>
</evidence>
<dbReference type="Pfam" id="PF13439">
    <property type="entry name" value="Glyco_transf_4"/>
    <property type="match status" value="1"/>
</dbReference>
<evidence type="ECO:0000313" key="4">
    <source>
        <dbReference type="EMBL" id="OGL72432.1"/>
    </source>
</evidence>
<dbReference type="GO" id="GO:0009103">
    <property type="term" value="P:lipopolysaccharide biosynthetic process"/>
    <property type="evidence" value="ECO:0007669"/>
    <property type="project" value="TreeGrafter"/>
</dbReference>
<reference evidence="4 5" key="1">
    <citation type="journal article" date="2016" name="Nat. Commun.">
        <title>Thousands of microbial genomes shed light on interconnected biogeochemical processes in an aquifer system.</title>
        <authorList>
            <person name="Anantharaman K."/>
            <person name="Brown C.T."/>
            <person name="Hug L.A."/>
            <person name="Sharon I."/>
            <person name="Castelle C.J."/>
            <person name="Probst A.J."/>
            <person name="Thomas B.C."/>
            <person name="Singh A."/>
            <person name="Wilkins M.J."/>
            <person name="Karaoz U."/>
            <person name="Brodie E.L."/>
            <person name="Williams K.H."/>
            <person name="Hubbard S.S."/>
            <person name="Banfield J.F."/>
        </authorList>
    </citation>
    <scope>NUCLEOTIDE SEQUENCE [LARGE SCALE GENOMIC DNA]</scope>
</reference>
<proteinExistence type="predicted"/>
<name>A0A1F7U2I2_9BACT</name>
<evidence type="ECO:0000256" key="1">
    <source>
        <dbReference type="ARBA" id="ARBA00022679"/>
    </source>
</evidence>
<gene>
    <name evidence="4" type="ORF">A3C96_03975</name>
</gene>
<dbReference type="CDD" id="cd03809">
    <property type="entry name" value="GT4_MtfB-like"/>
    <property type="match status" value="1"/>
</dbReference>
<evidence type="ECO:0008006" key="6">
    <source>
        <dbReference type="Google" id="ProtNLM"/>
    </source>
</evidence>
<feature type="domain" description="Glycosyltransferase subfamily 4-like N-terminal" evidence="3">
    <location>
        <begin position="16"/>
        <end position="168"/>
    </location>
</feature>
<dbReference type="PANTHER" id="PTHR46401">
    <property type="entry name" value="GLYCOSYLTRANSFERASE WBBK-RELATED"/>
    <property type="match status" value="1"/>
</dbReference>
<organism evidence="4 5">
    <name type="scientific">Candidatus Uhrbacteria bacterium RIFCSPHIGHO2_02_FULL_60_10</name>
    <dbReference type="NCBI Taxonomy" id="1802392"/>
    <lineage>
        <taxon>Bacteria</taxon>
        <taxon>Candidatus Uhriibacteriota</taxon>
    </lineage>
</organism>
<keyword evidence="1" id="KW-0808">Transferase</keyword>
<dbReference type="Gene3D" id="3.40.50.2000">
    <property type="entry name" value="Glycogen Phosphorylase B"/>
    <property type="match status" value="2"/>
</dbReference>
<evidence type="ECO:0000259" key="2">
    <source>
        <dbReference type="Pfam" id="PF00534"/>
    </source>
</evidence>
<dbReference type="InterPro" id="IPR028098">
    <property type="entry name" value="Glyco_trans_4-like_N"/>
</dbReference>
<accession>A0A1F7U2I2</accession>